<dbReference type="Pfam" id="PF22689">
    <property type="entry name" value="FGAR-AT_PurM_N-like"/>
    <property type="match status" value="1"/>
</dbReference>
<dbReference type="Gene3D" id="3.30.1330.10">
    <property type="entry name" value="PurM-like, N-terminal domain"/>
    <property type="match status" value="2"/>
</dbReference>
<dbReference type="GO" id="GO:0004642">
    <property type="term" value="F:phosphoribosylformylglycinamidine synthase activity"/>
    <property type="evidence" value="ECO:0007669"/>
    <property type="project" value="UniProtKB-UniRule"/>
</dbReference>
<dbReference type="SUPFAM" id="SSF109736">
    <property type="entry name" value="FGAM synthase PurL, linker domain"/>
    <property type="match status" value="1"/>
</dbReference>
<feature type="domain" description="PurM-like C-terminal" evidence="11">
    <location>
        <begin position="782"/>
        <end position="907"/>
    </location>
</feature>
<dbReference type="InterPro" id="IPR041609">
    <property type="entry name" value="PurL_linker"/>
</dbReference>
<dbReference type="InterPro" id="IPR029062">
    <property type="entry name" value="Class_I_gatase-like"/>
</dbReference>
<feature type="domain" description="PurM-like C-terminal" evidence="11">
    <location>
        <begin position="381"/>
        <end position="534"/>
    </location>
</feature>
<feature type="active site" evidence="10">
    <location>
        <position position="1191"/>
    </location>
</feature>
<dbReference type="SUPFAM" id="SSF56042">
    <property type="entry name" value="PurM C-terminal domain-like"/>
    <property type="match status" value="2"/>
</dbReference>
<keyword evidence="9 10" id="KW-0315">Glutamine amidotransferase</keyword>
<proteinExistence type="inferred from homology"/>
<keyword evidence="16" id="KW-1185">Reference proteome</keyword>
<comment type="caution">
    <text evidence="10">Lacks conserved residue(s) required for the propagation of feature annotation.</text>
</comment>
<keyword evidence="7 10" id="KW-0067">ATP-binding</keyword>
<dbReference type="PROSITE" id="PS51273">
    <property type="entry name" value="GATASE_TYPE_1"/>
    <property type="match status" value="1"/>
</dbReference>
<comment type="subcellular location">
    <subcellularLocation>
        <location evidence="10">Cytoplasm</location>
    </subcellularLocation>
</comment>
<dbReference type="PANTHER" id="PTHR10099:SF1">
    <property type="entry name" value="PHOSPHORIBOSYLFORMYLGLYCINAMIDINE SYNTHASE"/>
    <property type="match status" value="1"/>
</dbReference>
<dbReference type="SMART" id="SM01211">
    <property type="entry name" value="GATase_5"/>
    <property type="match status" value="1"/>
</dbReference>
<dbReference type="SUPFAM" id="SSF82697">
    <property type="entry name" value="PurS-like"/>
    <property type="match status" value="1"/>
</dbReference>
<evidence type="ECO:0000259" key="11">
    <source>
        <dbReference type="Pfam" id="PF02769"/>
    </source>
</evidence>
<dbReference type="FunFam" id="3.40.50.880:FF:000055">
    <property type="entry name" value="Phosphoribosylformylglycinamidine synthase"/>
    <property type="match status" value="1"/>
</dbReference>
<name>A0A937K0T5_9BACT</name>
<dbReference type="Proteomes" id="UP000659388">
    <property type="component" value="Unassembled WGS sequence"/>
</dbReference>
<feature type="binding site" evidence="10">
    <location>
        <position position="668"/>
    </location>
    <ligand>
        <name>Mg(2+)</name>
        <dbReference type="ChEBI" id="CHEBI:18420"/>
    </ligand>
</feature>
<dbReference type="InterPro" id="IPR055181">
    <property type="entry name" value="FGAR-AT_PurM_N-like"/>
</dbReference>
<dbReference type="Pfam" id="PF18076">
    <property type="entry name" value="FGAR-AT_N"/>
    <property type="match status" value="1"/>
</dbReference>
<evidence type="ECO:0000259" key="12">
    <source>
        <dbReference type="Pfam" id="PF18072"/>
    </source>
</evidence>
<evidence type="ECO:0000256" key="9">
    <source>
        <dbReference type="ARBA" id="ARBA00022962"/>
    </source>
</evidence>
<feature type="active site" evidence="10">
    <location>
        <position position="1189"/>
    </location>
</feature>
<dbReference type="GO" id="GO:0005737">
    <property type="term" value="C:cytoplasm"/>
    <property type="evidence" value="ECO:0007669"/>
    <property type="project" value="UniProtKB-SubCell"/>
</dbReference>
<comment type="similarity">
    <text evidence="2 10">In the N-terminal section; belongs to the FGAMS family.</text>
</comment>
<evidence type="ECO:0000313" key="15">
    <source>
        <dbReference type="EMBL" id="MBL3657939.1"/>
    </source>
</evidence>
<dbReference type="NCBIfam" id="TIGR01735">
    <property type="entry name" value="FGAM_synt"/>
    <property type="match status" value="1"/>
</dbReference>
<evidence type="ECO:0000256" key="5">
    <source>
        <dbReference type="ARBA" id="ARBA00022741"/>
    </source>
</evidence>
<keyword evidence="8 10" id="KW-0460">Magnesium</keyword>
<feature type="binding site" evidence="10">
    <location>
        <position position="830"/>
    </location>
    <ligand>
        <name>ATP</name>
        <dbReference type="ChEBI" id="CHEBI:30616"/>
    </ligand>
</feature>
<dbReference type="InterPro" id="IPR040707">
    <property type="entry name" value="FGAR-AT_N"/>
</dbReference>
<dbReference type="GO" id="GO:0046872">
    <property type="term" value="F:metal ion binding"/>
    <property type="evidence" value="ECO:0007669"/>
    <property type="project" value="UniProtKB-KW"/>
</dbReference>
<dbReference type="SUPFAM" id="SSF55326">
    <property type="entry name" value="PurM N-terminal domain-like"/>
    <property type="match status" value="2"/>
</dbReference>
<dbReference type="GO" id="GO:0005524">
    <property type="term" value="F:ATP binding"/>
    <property type="evidence" value="ECO:0007669"/>
    <property type="project" value="UniProtKB-UniRule"/>
</dbReference>
<comment type="caution">
    <text evidence="15">The sequence shown here is derived from an EMBL/GenBank/DDBJ whole genome shotgun (WGS) entry which is preliminary data.</text>
</comment>
<dbReference type="HAMAP" id="MF_00419">
    <property type="entry name" value="PurL_1"/>
    <property type="match status" value="1"/>
</dbReference>
<dbReference type="SUPFAM" id="SSF52317">
    <property type="entry name" value="Class I glutamine amidotransferase-like"/>
    <property type="match status" value="1"/>
</dbReference>
<gene>
    <name evidence="10 15" type="primary">purL</name>
    <name evidence="15" type="synonym">purI</name>
    <name evidence="15" type="ORF">JL102_17445</name>
</gene>
<dbReference type="Pfam" id="PF02769">
    <property type="entry name" value="AIRS_C"/>
    <property type="match status" value="2"/>
</dbReference>
<keyword evidence="10" id="KW-0963">Cytoplasm</keyword>
<dbReference type="InterPro" id="IPR036676">
    <property type="entry name" value="PurM-like_C_sf"/>
</dbReference>
<feature type="domain" description="Phosphoribosylformylglycinamidine synthase linker" evidence="12">
    <location>
        <begin position="122"/>
        <end position="171"/>
    </location>
</feature>
<dbReference type="Pfam" id="PF18072">
    <property type="entry name" value="FGAR-AT_linker"/>
    <property type="match status" value="1"/>
</dbReference>
<evidence type="ECO:0000256" key="8">
    <source>
        <dbReference type="ARBA" id="ARBA00022842"/>
    </source>
</evidence>
<evidence type="ECO:0000256" key="4">
    <source>
        <dbReference type="ARBA" id="ARBA00022723"/>
    </source>
</evidence>
<reference evidence="15" key="1">
    <citation type="submission" date="2021-01" db="EMBL/GenBank/DDBJ databases">
        <title>Fulvivirga kasyanovii gen. nov., sp nov., a novel member of the phylum Bacteroidetes isolated from seawater in a mussel farm.</title>
        <authorList>
            <person name="Zhao L.-H."/>
            <person name="Wang Z.-J."/>
        </authorList>
    </citation>
    <scope>NUCLEOTIDE SEQUENCE</scope>
    <source>
        <strain evidence="15">2943</strain>
    </source>
</reference>
<dbReference type="CDD" id="cd01740">
    <property type="entry name" value="GATase1_FGAR_AT"/>
    <property type="match status" value="1"/>
</dbReference>
<dbReference type="InterPro" id="IPR010073">
    <property type="entry name" value="PurL_large"/>
</dbReference>
<feature type="binding site" evidence="10">
    <location>
        <position position="828"/>
    </location>
    <ligand>
        <name>Mg(2+)</name>
        <dbReference type="ChEBI" id="CHEBI:18420"/>
    </ligand>
</feature>
<evidence type="ECO:0000259" key="13">
    <source>
        <dbReference type="Pfam" id="PF18076"/>
    </source>
</evidence>
<dbReference type="Gene3D" id="3.40.50.880">
    <property type="match status" value="1"/>
</dbReference>
<dbReference type="Gene3D" id="1.10.8.750">
    <property type="entry name" value="Phosphoribosylformylglycinamidine synthase, linker domain"/>
    <property type="match status" value="1"/>
</dbReference>
<comment type="pathway">
    <text evidence="1 10">Purine metabolism; IMP biosynthesis via de novo pathway; 5-amino-1-(5-phospho-D-ribosyl)imidazole from N(2)-formyl-N(1)-(5-phospho-D-ribosyl)glycinamide: step 1/2.</text>
</comment>
<comment type="function">
    <text evidence="10">Phosphoribosylformylglycinamidine synthase involved in the purines biosynthetic pathway. Catalyzes the ATP-dependent conversion of formylglycinamide ribonucleotide (FGAR) and glutamine to yield formylglycinamidine ribonucleotide (FGAM) and glutamate.</text>
</comment>
<dbReference type="InterPro" id="IPR010918">
    <property type="entry name" value="PurM-like_C_dom"/>
</dbReference>
<accession>A0A937K0T5</accession>
<dbReference type="AlphaFoldDB" id="A0A937K0T5"/>
<dbReference type="Gene3D" id="3.90.650.10">
    <property type="entry name" value="PurM-like C-terminal domain"/>
    <property type="match status" value="2"/>
</dbReference>
<dbReference type="RefSeq" id="WP_202245735.1">
    <property type="nucleotide sequence ID" value="NZ_JAESIY010000010.1"/>
</dbReference>
<evidence type="ECO:0000259" key="14">
    <source>
        <dbReference type="Pfam" id="PF22689"/>
    </source>
</evidence>
<keyword evidence="6 10" id="KW-0658">Purine biosynthesis</keyword>
<keyword evidence="3 10" id="KW-0436">Ligase</keyword>
<evidence type="ECO:0000313" key="16">
    <source>
        <dbReference type="Proteomes" id="UP000659388"/>
    </source>
</evidence>
<sequence>MIQFFRSQGQQYYAVDLLQKLQEADINKLKWLFGQADIIDAPNLEGYFVGPRKEMITPWSTNAVEITQNMGIEGIKRIEQFTQVEERSAEYDPMLEVLYHNLDQQLFTIAKSPDPVIEIDDISAFNKKEGLALSSEEVAYLDEVSEKLGRKLTDSEVFGFSQVNSEHCRHKIFNGVFIINGKEMDKSLFQMIKETSTKNPNYIVSAYKDNVAFIQGPKAEQFSPKTPDKPDYFTTKEIDTVISLKAETHNFPTTVEPFNGAATGSGGEIRDRLAGGKGSLPLAGTAVYMTSYSRLEQGKKWEENVEPRKWLYQTPMDILIKASDGASDFGNKFGQPLICGSLLTFEHEENNKKFGFDKVIMLAGGIGFGKKQDSLKASPEKGDEIVILGGDNYRIGMGGGAVSSVATGEFGNSIELNAIQRSNPEMQKRVMNTIRAMVESDENPIISIHDHGAGGHLNCLSELVEETGGTIDVNKLPVGDPTLSDKEIVGNESQERMGLVMKSKDLEYLKKVADRERSPMYAVGHATGDDHFKFENKETGKNPIDWDLSHMFGSSPKTILEDEDTASNYAELAYNAEQIKEYLESVLQLEGVACKDWLTNKVDRCVSGKVAKQQTCGPVQLPLNNLGVMAIDYKGNKGIATSIGHAPVSALIDPDAGSKLSIAEALTNLVWAPLSHGLKGISLSANWMWPAKVEGENSRLYNAVKAVSEFAQELEINIPTGKDSLSMTQKYPDGDVVYSPGTVIISSVGEVSNINQVVSPNLKPEKNSHIIYVDFSGDDYKLGGSSFAQILNKLGSTAPTVKEASYFKRAFTEIQRLTVENKILAGHDISAGGMITALLEMCFPTESAGLEISLNDIAEKDSLKLLFSEQPGVLIQVADDSIVNDLKKADINAYVIGTTNTSSRVNINHNETTLDLDVKELRDVWFKTSYQLDKKQTGAELAEARFDNYKKQPLTYQFPAHFTGKLDQYGIDLNRKEQTGYKAAIIREKGVNGDREMAWMMHMAGFDVKDVHMTDLISGREDLSDVNLIVFVGGFSNSDVLGSAKGWAGAFLYNEKAKEALDNFYSRKDTLSLGVCNGCQLMMELGLLFPEIKDHPTMHHNSSGKFESSFISVNIPENESVMFSSLSGSKLGVWVAHGEGKFVLPESESTYNIVAKYAYDAYPGNPNGSDHSTAAVCSKDGRHLAIMPHLERSIYPYNWAYYPEERKDEVSPWIEAFTNAKAWLKTHK</sequence>
<dbReference type="EMBL" id="JAESIY010000010">
    <property type="protein sequence ID" value="MBL3657939.1"/>
    <property type="molecule type" value="Genomic_DNA"/>
</dbReference>
<evidence type="ECO:0000256" key="2">
    <source>
        <dbReference type="ARBA" id="ARBA00008608"/>
    </source>
</evidence>
<feature type="binding site" evidence="10">
    <location>
        <begin position="260"/>
        <end position="271"/>
    </location>
    <ligand>
        <name>ATP</name>
        <dbReference type="ChEBI" id="CHEBI:30616"/>
    </ligand>
</feature>
<keyword evidence="5 10" id="KW-0547">Nucleotide-binding</keyword>
<protein>
    <recommendedName>
        <fullName evidence="10">Phosphoribosylformylglycinamidine synthase</fullName>
        <shortName evidence="10">FGAM synthase</shortName>
        <shortName evidence="10">FGAMS</shortName>
        <ecNumber evidence="10">6.3.5.3</ecNumber>
    </recommendedName>
    <alternativeName>
        <fullName evidence="10">Formylglycinamide ribonucleotide amidotransferase</fullName>
        <shortName evidence="10">FGAR amidotransferase</shortName>
        <shortName evidence="10">FGAR-AT</shortName>
    </alternativeName>
</protein>
<keyword evidence="4 10" id="KW-0479">Metal-binding</keyword>
<feature type="binding site" evidence="10">
    <location>
        <position position="664"/>
    </location>
    <ligand>
        <name>Mg(2+)</name>
        <dbReference type="ChEBI" id="CHEBI:18420"/>
    </ligand>
</feature>
<dbReference type="InterPro" id="IPR036921">
    <property type="entry name" value="PurM-like_N_sf"/>
</dbReference>
<dbReference type="Pfam" id="PF13507">
    <property type="entry name" value="GATase_5"/>
    <property type="match status" value="1"/>
</dbReference>
<feature type="domain" description="FGAR-AT PurM N-terminal-like" evidence="14">
    <location>
        <begin position="595"/>
        <end position="748"/>
    </location>
</feature>
<dbReference type="NCBIfam" id="NF003672">
    <property type="entry name" value="PRK05297.1"/>
    <property type="match status" value="1"/>
</dbReference>
<dbReference type="PANTHER" id="PTHR10099">
    <property type="entry name" value="PHOSPHORIBOSYLFORMYLGLYCINAMIDINE SYNTHASE"/>
    <property type="match status" value="1"/>
</dbReference>
<evidence type="ECO:0000256" key="7">
    <source>
        <dbReference type="ARBA" id="ARBA00022840"/>
    </source>
</evidence>
<comment type="subunit">
    <text evidence="10">Monomer.</text>
</comment>
<evidence type="ECO:0000256" key="3">
    <source>
        <dbReference type="ARBA" id="ARBA00022598"/>
    </source>
</evidence>
<dbReference type="CDD" id="cd02204">
    <property type="entry name" value="PurL_repeat2"/>
    <property type="match status" value="1"/>
</dbReference>
<evidence type="ECO:0000256" key="1">
    <source>
        <dbReference type="ARBA" id="ARBA00004920"/>
    </source>
</evidence>
<feature type="domain" description="Phosphoribosylformylglycinamidine synthase N-terminal" evidence="13">
    <location>
        <begin position="11"/>
        <end position="85"/>
    </location>
</feature>
<comment type="catalytic activity">
    <reaction evidence="10">
        <text>N(2)-formyl-N(1)-(5-phospho-beta-D-ribosyl)glycinamide + L-glutamine + ATP + H2O = 2-formamido-N(1)-(5-O-phospho-beta-D-ribosyl)acetamidine + L-glutamate + ADP + phosphate + H(+)</text>
        <dbReference type="Rhea" id="RHEA:17129"/>
        <dbReference type="ChEBI" id="CHEBI:15377"/>
        <dbReference type="ChEBI" id="CHEBI:15378"/>
        <dbReference type="ChEBI" id="CHEBI:29985"/>
        <dbReference type="ChEBI" id="CHEBI:30616"/>
        <dbReference type="ChEBI" id="CHEBI:43474"/>
        <dbReference type="ChEBI" id="CHEBI:58359"/>
        <dbReference type="ChEBI" id="CHEBI:147286"/>
        <dbReference type="ChEBI" id="CHEBI:147287"/>
        <dbReference type="ChEBI" id="CHEBI:456216"/>
        <dbReference type="EC" id="6.3.5.3"/>
    </reaction>
</comment>
<feature type="active site" description="Nucleophile" evidence="10">
    <location>
        <position position="1076"/>
    </location>
</feature>
<evidence type="ECO:0000256" key="10">
    <source>
        <dbReference type="HAMAP-Rule" id="MF_00419"/>
    </source>
</evidence>
<organism evidence="15 16">
    <name type="scientific">Fulvivirga sediminis</name>
    <dbReference type="NCBI Taxonomy" id="2803949"/>
    <lineage>
        <taxon>Bacteria</taxon>
        <taxon>Pseudomonadati</taxon>
        <taxon>Bacteroidota</taxon>
        <taxon>Cytophagia</taxon>
        <taxon>Cytophagales</taxon>
        <taxon>Fulvivirgaceae</taxon>
        <taxon>Fulvivirga</taxon>
    </lineage>
</organism>
<dbReference type="InterPro" id="IPR036604">
    <property type="entry name" value="PurS-like_sf"/>
</dbReference>
<dbReference type="EC" id="6.3.5.3" evidence="10"/>
<evidence type="ECO:0000256" key="6">
    <source>
        <dbReference type="ARBA" id="ARBA00022755"/>
    </source>
</evidence>
<dbReference type="GO" id="GO:0006189">
    <property type="term" value="P:'de novo' IMP biosynthetic process"/>
    <property type="evidence" value="ECO:0007669"/>
    <property type="project" value="UniProtKB-UniRule"/>
</dbReference>